<feature type="compositionally biased region" description="Basic and acidic residues" evidence="2">
    <location>
        <begin position="1"/>
        <end position="29"/>
    </location>
</feature>
<feature type="compositionally biased region" description="Acidic residues" evidence="2">
    <location>
        <begin position="76"/>
        <end position="91"/>
    </location>
</feature>
<dbReference type="AlphaFoldDB" id="A0A4S4KF65"/>
<evidence type="ECO:0000256" key="1">
    <source>
        <dbReference type="ARBA" id="ARBA00007114"/>
    </source>
</evidence>
<name>A0A4S4KF65_9AGAM</name>
<evidence type="ECO:0000313" key="4">
    <source>
        <dbReference type="Proteomes" id="UP000308199"/>
    </source>
</evidence>
<keyword evidence="4" id="KW-1185">Reference proteome</keyword>
<reference evidence="3 4" key="1">
    <citation type="submission" date="2019-02" db="EMBL/GenBank/DDBJ databases">
        <title>Genome sequencing of the rare red list fungi Phellinidium pouzarii.</title>
        <authorList>
            <person name="Buettner E."/>
            <person name="Kellner H."/>
        </authorList>
    </citation>
    <scope>NUCLEOTIDE SEQUENCE [LARGE SCALE GENOMIC DNA]</scope>
    <source>
        <strain evidence="3 4">DSM 108285</strain>
    </source>
</reference>
<dbReference type="OrthoDB" id="2192561at2759"/>
<sequence length="466" mass="52146">MPRDRSTKPTGKTRHDPLHVQLKEDELHKKYGSVSRPGKRRKSRKAEDDGEGEGGEVILDSKTSQRIFELAKVQQEELELQNEDEDEDEDTDGKPTAFFQTRSINDTDDNEDDMGGSSGDENLEEEQYPELQIDAGDLETLDALLPHSANERKTLADMIFAKLEESGDTNFSVQKISKVRIQDPDRAPDPAEGLNPKVVEVYTKVGFLLQKGKYKSGPLPKAFKIIPSLPAWARILALTKPENWSPQATRAATRIFVSNMKPTQARVFLQGVLLDAVREDIRENGRLSPHYYEALKRALYKPGAFFKGVIFPLLEGGCTLKEAAIVASVIAKVKVPLVHSAAAIIRLANMDYSGPNSLFIRVLVDKKYALPYKVVDALVFHYIRLSNTYKAKRGESEKLPVLWHQSLLVFAQRYAADLTPDQRDALLDVIRATPHPQIGPEVRRELVNSTVRGEPRPGADGDIEMN</sequence>
<gene>
    <name evidence="3" type="ORF">EW145_g7716</name>
</gene>
<feature type="region of interest" description="Disordered" evidence="2">
    <location>
        <begin position="1"/>
        <end position="124"/>
    </location>
</feature>
<evidence type="ECO:0000256" key="2">
    <source>
        <dbReference type="SAM" id="MobiDB-lite"/>
    </source>
</evidence>
<organism evidence="3 4">
    <name type="scientific">Phellinidium pouzarii</name>
    <dbReference type="NCBI Taxonomy" id="167371"/>
    <lineage>
        <taxon>Eukaryota</taxon>
        <taxon>Fungi</taxon>
        <taxon>Dikarya</taxon>
        <taxon>Basidiomycota</taxon>
        <taxon>Agaricomycotina</taxon>
        <taxon>Agaricomycetes</taxon>
        <taxon>Hymenochaetales</taxon>
        <taxon>Hymenochaetaceae</taxon>
        <taxon>Phellinidium</taxon>
    </lineage>
</organism>
<protein>
    <recommendedName>
        <fullName evidence="5">Cell adhesion protein byn-1</fullName>
    </recommendedName>
</protein>
<dbReference type="PANTHER" id="PTHR12821:SF0">
    <property type="entry name" value="BYSTIN"/>
    <property type="match status" value="1"/>
</dbReference>
<comment type="similarity">
    <text evidence="1">Belongs to the bystin family.</text>
</comment>
<dbReference type="Proteomes" id="UP000308199">
    <property type="component" value="Unassembled WGS sequence"/>
</dbReference>
<comment type="caution">
    <text evidence="3">The sequence shown here is derived from an EMBL/GenBank/DDBJ whole genome shotgun (WGS) entry which is preliminary data.</text>
</comment>
<dbReference type="InterPro" id="IPR007955">
    <property type="entry name" value="Bystin"/>
</dbReference>
<dbReference type="Pfam" id="PF05291">
    <property type="entry name" value="Bystin"/>
    <property type="match status" value="1"/>
</dbReference>
<dbReference type="GO" id="GO:0006364">
    <property type="term" value="P:rRNA processing"/>
    <property type="evidence" value="ECO:0007669"/>
    <property type="project" value="TreeGrafter"/>
</dbReference>
<dbReference type="GO" id="GO:0030515">
    <property type="term" value="F:snoRNA binding"/>
    <property type="evidence" value="ECO:0007669"/>
    <property type="project" value="TreeGrafter"/>
</dbReference>
<dbReference type="PANTHER" id="PTHR12821">
    <property type="entry name" value="BYSTIN"/>
    <property type="match status" value="1"/>
</dbReference>
<accession>A0A4S4KF65</accession>
<dbReference type="GO" id="GO:0005730">
    <property type="term" value="C:nucleolus"/>
    <property type="evidence" value="ECO:0007669"/>
    <property type="project" value="TreeGrafter"/>
</dbReference>
<dbReference type="GO" id="GO:0005737">
    <property type="term" value="C:cytoplasm"/>
    <property type="evidence" value="ECO:0007669"/>
    <property type="project" value="TreeGrafter"/>
</dbReference>
<evidence type="ECO:0000313" key="3">
    <source>
        <dbReference type="EMBL" id="THG96801.1"/>
    </source>
</evidence>
<evidence type="ECO:0008006" key="5">
    <source>
        <dbReference type="Google" id="ProtNLM"/>
    </source>
</evidence>
<dbReference type="EMBL" id="SGPK01000848">
    <property type="protein sequence ID" value="THG96801.1"/>
    <property type="molecule type" value="Genomic_DNA"/>
</dbReference>
<proteinExistence type="inferred from homology"/>
<dbReference type="GO" id="GO:0030688">
    <property type="term" value="C:preribosome, small subunit precursor"/>
    <property type="evidence" value="ECO:0007669"/>
    <property type="project" value="TreeGrafter"/>
</dbReference>